<comment type="caution">
    <text evidence="2">The sequence shown here is derived from an EMBL/GenBank/DDBJ whole genome shotgun (WGS) entry which is preliminary data.</text>
</comment>
<protein>
    <submittedName>
        <fullName evidence="2">Reverse transcriptase</fullName>
    </submittedName>
</protein>
<gene>
    <name evidence="2" type="ORF">WQE_33116</name>
</gene>
<keyword evidence="2" id="KW-0695">RNA-directed DNA polymerase</keyword>
<reference evidence="2 3" key="1">
    <citation type="journal article" date="2012" name="J. Bacteriol.">
        <title>Draft Genome Sequence of the Soil Bacterium Burkholderia terrae Strain BS001, Which Interacts with Fungal Surface Structures.</title>
        <authorList>
            <person name="Nazir R."/>
            <person name="Hansen M.A."/>
            <person name="Sorensen S."/>
            <person name="van Elsas J.D."/>
        </authorList>
    </citation>
    <scope>NUCLEOTIDE SEQUENCE [LARGE SCALE GENOMIC DNA]</scope>
    <source>
        <strain evidence="2 3">BS001</strain>
    </source>
</reference>
<dbReference type="GO" id="GO:0003964">
    <property type="term" value="F:RNA-directed DNA polymerase activity"/>
    <property type="evidence" value="ECO:0007669"/>
    <property type="project" value="UniProtKB-KW"/>
</dbReference>
<proteinExistence type="predicted"/>
<dbReference type="Proteomes" id="UP000004980">
    <property type="component" value="Unassembled WGS sequence"/>
</dbReference>
<accession>A0ABN0FDA9</accession>
<keyword evidence="3" id="KW-1185">Reference proteome</keyword>
<sequence>MGLDRRGDVARQDEADNRRREDLSRHAKPFDISKREVWEAYKKVKANRGAAGVDRQTIEEFDSRLADNLYKLWNRLASGSYQPPPVKRVEIPKAGGGVRPLRISPFTVEE</sequence>
<dbReference type="SUPFAM" id="SSF56672">
    <property type="entry name" value="DNA/RNA polymerases"/>
    <property type="match status" value="1"/>
</dbReference>
<name>A0ABN0FDA9_9BURK</name>
<evidence type="ECO:0000256" key="1">
    <source>
        <dbReference type="SAM" id="MobiDB-lite"/>
    </source>
</evidence>
<dbReference type="InterPro" id="IPR043502">
    <property type="entry name" value="DNA/RNA_pol_sf"/>
</dbReference>
<feature type="region of interest" description="Disordered" evidence="1">
    <location>
        <begin position="1"/>
        <end position="25"/>
    </location>
</feature>
<keyword evidence="2" id="KW-0548">Nucleotidyltransferase</keyword>
<organism evidence="2 3">
    <name type="scientific">Paraburkholderia hospita</name>
    <dbReference type="NCBI Taxonomy" id="169430"/>
    <lineage>
        <taxon>Bacteria</taxon>
        <taxon>Pseudomonadati</taxon>
        <taxon>Pseudomonadota</taxon>
        <taxon>Betaproteobacteria</taxon>
        <taxon>Burkholderiales</taxon>
        <taxon>Burkholderiaceae</taxon>
        <taxon>Paraburkholderia</taxon>
    </lineage>
</organism>
<keyword evidence="2" id="KW-0808">Transferase</keyword>
<dbReference type="EMBL" id="AKAU01000186">
    <property type="protein sequence ID" value="EIM96670.1"/>
    <property type="molecule type" value="Genomic_DNA"/>
</dbReference>
<evidence type="ECO:0000313" key="2">
    <source>
        <dbReference type="EMBL" id="EIM96670.1"/>
    </source>
</evidence>
<dbReference type="RefSeq" id="WP_007588770.1">
    <property type="nucleotide sequence ID" value="NZ_AKAU01000186.1"/>
</dbReference>
<evidence type="ECO:0000313" key="3">
    <source>
        <dbReference type="Proteomes" id="UP000004980"/>
    </source>
</evidence>